<dbReference type="InterPro" id="IPR027417">
    <property type="entry name" value="P-loop_NTPase"/>
</dbReference>
<name>A0A9D1PI99_9FIRM</name>
<keyword evidence="1" id="KW-0547">Nucleotide-binding</keyword>
<gene>
    <name evidence="1" type="ORF">H9746_04780</name>
</gene>
<keyword evidence="1" id="KW-0067">ATP-binding</keyword>
<dbReference type="SUPFAM" id="SSF52540">
    <property type="entry name" value="P-loop containing nucleoside triphosphate hydrolases"/>
    <property type="match status" value="1"/>
</dbReference>
<proteinExistence type="predicted"/>
<reference evidence="1" key="2">
    <citation type="submission" date="2021-04" db="EMBL/GenBank/DDBJ databases">
        <authorList>
            <person name="Gilroy R."/>
        </authorList>
    </citation>
    <scope>NUCLEOTIDE SEQUENCE</scope>
    <source>
        <strain evidence="1">CHK193-4272</strain>
    </source>
</reference>
<reference evidence="1" key="1">
    <citation type="journal article" date="2021" name="PeerJ">
        <title>Extensive microbial diversity within the chicken gut microbiome revealed by metagenomics and culture.</title>
        <authorList>
            <person name="Gilroy R."/>
            <person name="Ravi A."/>
            <person name="Getino M."/>
            <person name="Pursley I."/>
            <person name="Horton D.L."/>
            <person name="Alikhan N.F."/>
            <person name="Baker D."/>
            <person name="Gharbi K."/>
            <person name="Hall N."/>
            <person name="Watson M."/>
            <person name="Adriaenssens E.M."/>
            <person name="Foster-Nyarko E."/>
            <person name="Jarju S."/>
            <person name="Secka A."/>
            <person name="Antonio M."/>
            <person name="Oren A."/>
            <person name="Chaudhuri R.R."/>
            <person name="La Ragione R."/>
            <person name="Hildebrand F."/>
            <person name="Pallen M.J."/>
        </authorList>
    </citation>
    <scope>NUCLEOTIDE SEQUENCE</scope>
    <source>
        <strain evidence="1">CHK193-4272</strain>
    </source>
</reference>
<dbReference type="Gene3D" id="3.40.50.300">
    <property type="entry name" value="P-loop containing nucleotide triphosphate hydrolases"/>
    <property type="match status" value="1"/>
</dbReference>
<dbReference type="GO" id="GO:0005524">
    <property type="term" value="F:ATP binding"/>
    <property type="evidence" value="ECO:0007669"/>
    <property type="project" value="UniProtKB-KW"/>
</dbReference>
<organism evidence="1 2">
    <name type="scientific">Candidatus Butyricicoccus avistercoris</name>
    <dbReference type="NCBI Taxonomy" id="2838518"/>
    <lineage>
        <taxon>Bacteria</taxon>
        <taxon>Bacillati</taxon>
        <taxon>Bacillota</taxon>
        <taxon>Clostridia</taxon>
        <taxon>Eubacteriales</taxon>
        <taxon>Butyricicoccaceae</taxon>
        <taxon>Butyricicoccus</taxon>
    </lineage>
</organism>
<protein>
    <submittedName>
        <fullName evidence="1">ATP-binding protein</fullName>
    </submittedName>
</protein>
<sequence>MKRCDFSNIMSIMKEHISENFQISQIKFITELFESFLNEPNSKDFMLDEGQVCRWINGQAKISVSIIQYYSEPLNLKLLANTIENKIFPLFYDIYHVIQLIYELLTKDNSISEQKKHELSNGYPFKTRIQMADFIANMLYFGMSRTFIPQKALKEKSGSAVLRTQIIGHDIPKPCRWFCGREQEIKQIEKLLQTEGKLFLSGIAGIGKSELAKAYAHSKHYKNMLYIAYTGDLKHDIASMTFIDDYEQIMRLKRHEMVLSSLEDDSLILIDNINTTLEDDPYIMKLLNYRCHVLLTTRSHFEYLPQISIKPFANTEDSLNLISYFYPIDNKEQIIPLINAVHGHTFAIEMIGRLLKFRNITPAELYNKIKIKNMWVSLKEKIRMTKDGTSKKETYYQHIHMLFSLFKLNKEQKYILSSLSLMPCINQDFELSIFAEWLELKSFDTITYLIDIGLIQSENGNDLKLSPIVMDII</sequence>
<dbReference type="Proteomes" id="UP000886808">
    <property type="component" value="Unassembled WGS sequence"/>
</dbReference>
<dbReference type="AlphaFoldDB" id="A0A9D1PI99"/>
<comment type="caution">
    <text evidence="1">The sequence shown here is derived from an EMBL/GenBank/DDBJ whole genome shotgun (WGS) entry which is preliminary data.</text>
</comment>
<evidence type="ECO:0000313" key="1">
    <source>
        <dbReference type="EMBL" id="HIV62150.1"/>
    </source>
</evidence>
<dbReference type="EMBL" id="DXIE01000028">
    <property type="protein sequence ID" value="HIV62150.1"/>
    <property type="molecule type" value="Genomic_DNA"/>
</dbReference>
<accession>A0A9D1PI99</accession>
<evidence type="ECO:0000313" key="2">
    <source>
        <dbReference type="Proteomes" id="UP000886808"/>
    </source>
</evidence>